<reference evidence="1 2" key="1">
    <citation type="submission" date="2019-01" db="EMBL/GenBank/DDBJ databases">
        <authorList>
            <person name="Brito A."/>
        </authorList>
    </citation>
    <scope>NUCLEOTIDE SEQUENCE [LARGE SCALE GENOMIC DNA]</scope>
    <source>
        <strain evidence="1">1</strain>
    </source>
</reference>
<evidence type="ECO:0000313" key="2">
    <source>
        <dbReference type="Proteomes" id="UP000320055"/>
    </source>
</evidence>
<protein>
    <submittedName>
        <fullName evidence="1">Uncharacterized protein</fullName>
    </submittedName>
</protein>
<dbReference type="AlphaFoldDB" id="A0A563VJK2"/>
<dbReference type="EMBL" id="CAACVJ010000013">
    <property type="protein sequence ID" value="VEP11608.1"/>
    <property type="molecule type" value="Genomic_DNA"/>
</dbReference>
<name>A0A563VJK2_9CYAN</name>
<evidence type="ECO:0000313" key="1">
    <source>
        <dbReference type="EMBL" id="VEP11608.1"/>
    </source>
</evidence>
<organism evidence="1 2">
    <name type="scientific">Hyella patelloides LEGE 07179</name>
    <dbReference type="NCBI Taxonomy" id="945734"/>
    <lineage>
        <taxon>Bacteria</taxon>
        <taxon>Bacillati</taxon>
        <taxon>Cyanobacteriota</taxon>
        <taxon>Cyanophyceae</taxon>
        <taxon>Pleurocapsales</taxon>
        <taxon>Hyellaceae</taxon>
        <taxon>Hyella</taxon>
    </lineage>
</organism>
<proteinExistence type="predicted"/>
<gene>
    <name evidence="1" type="ORF">H1P_110058</name>
</gene>
<dbReference type="Proteomes" id="UP000320055">
    <property type="component" value="Unassembled WGS sequence"/>
</dbReference>
<sequence>MSQTTQSMLKILIWDNVNFADKYYQNTTKPNSDFEQKQCIH</sequence>
<accession>A0A563VJK2</accession>
<keyword evidence="2" id="KW-1185">Reference proteome</keyword>